<proteinExistence type="predicted"/>
<evidence type="ECO:0000313" key="1">
    <source>
        <dbReference type="EnsemblPlants" id="OB01G12640.1"/>
    </source>
</evidence>
<dbReference type="AlphaFoldDB" id="J3KWA8"/>
<accession>J3KWA8</accession>
<dbReference type="HOGENOM" id="CLU_2964547_0_0_1"/>
<name>J3KWA8_ORYBR</name>
<organism evidence="1">
    <name type="scientific">Oryza brachyantha</name>
    <name type="common">malo sina</name>
    <dbReference type="NCBI Taxonomy" id="4533"/>
    <lineage>
        <taxon>Eukaryota</taxon>
        <taxon>Viridiplantae</taxon>
        <taxon>Streptophyta</taxon>
        <taxon>Embryophyta</taxon>
        <taxon>Tracheophyta</taxon>
        <taxon>Spermatophyta</taxon>
        <taxon>Magnoliopsida</taxon>
        <taxon>Liliopsida</taxon>
        <taxon>Poales</taxon>
        <taxon>Poaceae</taxon>
        <taxon>BOP clade</taxon>
        <taxon>Oryzoideae</taxon>
        <taxon>Oryzeae</taxon>
        <taxon>Oryzinae</taxon>
        <taxon>Oryza</taxon>
    </lineage>
</organism>
<sequence length="59" mass="7128">MMTLFLIFCARYDDVLEVSLRYRLKAWTSYPFMGPFFYIELCLKIVAGCRQRPLIRRQS</sequence>
<dbReference type="Gramene" id="OB01G12640.1">
    <property type="protein sequence ID" value="OB01G12640.1"/>
    <property type="gene ID" value="OB01G12640"/>
</dbReference>
<reference evidence="1" key="2">
    <citation type="submission" date="2013-04" db="UniProtKB">
        <authorList>
            <consortium name="EnsemblPlants"/>
        </authorList>
    </citation>
    <scope>IDENTIFICATION</scope>
</reference>
<dbReference type="EnsemblPlants" id="OB01G12640.1">
    <property type="protein sequence ID" value="OB01G12640.1"/>
    <property type="gene ID" value="OB01G12640"/>
</dbReference>
<reference evidence="1" key="1">
    <citation type="journal article" date="2013" name="Nat. Commun.">
        <title>Whole-genome sequencing of Oryza brachyantha reveals mechanisms underlying Oryza genome evolution.</title>
        <authorList>
            <person name="Chen J."/>
            <person name="Huang Q."/>
            <person name="Gao D."/>
            <person name="Wang J."/>
            <person name="Lang Y."/>
            <person name="Liu T."/>
            <person name="Li B."/>
            <person name="Bai Z."/>
            <person name="Luis Goicoechea J."/>
            <person name="Liang C."/>
            <person name="Chen C."/>
            <person name="Zhang W."/>
            <person name="Sun S."/>
            <person name="Liao Y."/>
            <person name="Zhang X."/>
            <person name="Yang L."/>
            <person name="Song C."/>
            <person name="Wang M."/>
            <person name="Shi J."/>
            <person name="Liu G."/>
            <person name="Liu J."/>
            <person name="Zhou H."/>
            <person name="Zhou W."/>
            <person name="Yu Q."/>
            <person name="An N."/>
            <person name="Chen Y."/>
            <person name="Cai Q."/>
            <person name="Wang B."/>
            <person name="Liu B."/>
            <person name="Min J."/>
            <person name="Huang Y."/>
            <person name="Wu H."/>
            <person name="Li Z."/>
            <person name="Zhang Y."/>
            <person name="Yin Y."/>
            <person name="Song W."/>
            <person name="Jiang J."/>
            <person name="Jackson S.A."/>
            <person name="Wing R.A."/>
            <person name="Wang J."/>
            <person name="Chen M."/>
        </authorList>
    </citation>
    <scope>NUCLEOTIDE SEQUENCE [LARGE SCALE GENOMIC DNA]</scope>
    <source>
        <strain evidence="1">cv. IRGC 101232</strain>
    </source>
</reference>
<dbReference type="Proteomes" id="UP000006038">
    <property type="component" value="Chromosome 1"/>
</dbReference>
<keyword evidence="2" id="KW-1185">Reference proteome</keyword>
<evidence type="ECO:0000313" key="2">
    <source>
        <dbReference type="Proteomes" id="UP000006038"/>
    </source>
</evidence>
<protein>
    <submittedName>
        <fullName evidence="1">Uncharacterized protein</fullName>
    </submittedName>
</protein>